<dbReference type="InterPro" id="IPR041451">
    <property type="entry name" value="RecD2_SH13"/>
</dbReference>
<feature type="binding site" evidence="3">
    <location>
        <begin position="342"/>
        <end position="346"/>
    </location>
    <ligand>
        <name>ATP</name>
        <dbReference type="ChEBI" id="CHEBI:30616"/>
    </ligand>
</feature>
<dbReference type="HAMAP" id="MF_01488">
    <property type="entry name" value="RecD2"/>
    <property type="match status" value="1"/>
</dbReference>
<dbReference type="Gene3D" id="1.10.10.2220">
    <property type="match status" value="1"/>
</dbReference>
<dbReference type="Gene3D" id="1.10.150.20">
    <property type="entry name" value="5' to 3' exonuclease, C-terminal subdomain"/>
    <property type="match status" value="1"/>
</dbReference>
<evidence type="ECO:0000313" key="5">
    <source>
        <dbReference type="EMBL" id="RID94980.1"/>
    </source>
</evidence>
<proteinExistence type="inferred from homology"/>
<keyword evidence="3" id="KW-0347">Helicase</keyword>
<evidence type="ECO:0000256" key="2">
    <source>
        <dbReference type="ARBA" id="ARBA00022840"/>
    </source>
</evidence>
<dbReference type="InterPro" id="IPR055446">
    <property type="entry name" value="RecD2_N_OB"/>
</dbReference>
<dbReference type="Pfam" id="PF14490">
    <property type="entry name" value="HHH_RecD2"/>
    <property type="match status" value="1"/>
</dbReference>
<dbReference type="NCBIfam" id="TIGR01448">
    <property type="entry name" value="recD_rel"/>
    <property type="match status" value="1"/>
</dbReference>
<keyword evidence="2 3" id="KW-0067">ATP-binding</keyword>
<evidence type="ECO:0000256" key="3">
    <source>
        <dbReference type="HAMAP-Rule" id="MF_01488"/>
    </source>
</evidence>
<dbReference type="Pfam" id="PF23139">
    <property type="entry name" value="OB_YrrC"/>
    <property type="match status" value="1"/>
</dbReference>
<dbReference type="InterPro" id="IPR027785">
    <property type="entry name" value="UvrD-like_helicase_C"/>
</dbReference>
<dbReference type="InterPro" id="IPR003593">
    <property type="entry name" value="AAA+_ATPase"/>
</dbReference>
<accession>A0ABX9MDM6</accession>
<keyword evidence="3" id="KW-0378">Hydrolase</keyword>
<name>A0ABX9MDM6_9FIRM</name>
<keyword evidence="3" id="KW-0413">Isomerase</keyword>
<dbReference type="SUPFAM" id="SSF52540">
    <property type="entry name" value="P-loop containing nucleoside triphosphate hydrolases"/>
    <property type="match status" value="2"/>
</dbReference>
<keyword evidence="1 3" id="KW-0547">Nucleotide-binding</keyword>
<dbReference type="SMART" id="SM00382">
    <property type="entry name" value="AAA"/>
    <property type="match status" value="1"/>
</dbReference>
<dbReference type="RefSeq" id="WP_119056697.1">
    <property type="nucleotide sequence ID" value="NZ_QWKU01000001.1"/>
</dbReference>
<keyword evidence="6" id="KW-1185">Reference proteome</keyword>
<dbReference type="Pfam" id="PF14520">
    <property type="entry name" value="HHH_5"/>
    <property type="match status" value="1"/>
</dbReference>
<organism evidence="5 6">
    <name type="scientific">Dialister pneumosintes</name>
    <dbReference type="NCBI Taxonomy" id="39950"/>
    <lineage>
        <taxon>Bacteria</taxon>
        <taxon>Bacillati</taxon>
        <taxon>Bacillota</taxon>
        <taxon>Negativicutes</taxon>
        <taxon>Veillonellales</taxon>
        <taxon>Veillonellaceae</taxon>
        <taxon>Dialister</taxon>
    </lineage>
</organism>
<dbReference type="Gene3D" id="3.40.50.300">
    <property type="entry name" value="P-loop containing nucleotide triphosphate hydrolases"/>
    <property type="match status" value="2"/>
</dbReference>
<dbReference type="InterPro" id="IPR027417">
    <property type="entry name" value="P-loop_NTPase"/>
</dbReference>
<dbReference type="Pfam" id="PF18335">
    <property type="entry name" value="SH3_13"/>
    <property type="match status" value="1"/>
</dbReference>
<comment type="similarity">
    <text evidence="3">Belongs to the RecD family. RecD2 subfamily.</text>
</comment>
<dbReference type="InterPro" id="IPR010994">
    <property type="entry name" value="RuvA_2-like"/>
</dbReference>
<comment type="function">
    <text evidence="3">DNA-dependent ATPase and ATP-dependent 5'-3' DNA helicase. Has no activity on blunt DNA or DNA with 3'-overhangs, requires at least 10 bases of 5'-ssDNA for helicase activity.</text>
</comment>
<sequence>MEELCGVIDKIVYTSPDRVFSVFKLSEKESGRHITVTGSLGVPTQGESVILRGCWVQHPRFGMQFKALFIEVAKPETSAEIQRYLSSGIIDGIGESLAEKIVNCFGKETLSVMDNDIESLLHVSGIGEKTLCKIKESYRQIKNINNIALLLQRVDISTHIAVEIQKVYGDNAEQIIKENPYRMIQDIRGVGFKEADKIALYQGVKQDSEQRIVQGIMYTLSHFVTMGHCCGPLSIVCNQTATLLRIDEETVCSVCYESIELGEIPCCRFEDTLFLYLPSLYEAEVEASDRIKALLQSREFCSVELSISKFEEKNHILLADEQKNAIESAMNAGVVVITGGPGTGKTTLIKALIMAAEQHNKTVHLMAPTGRAAKRLALMSACNADTIHKALESEAREKNPYFGKNEWEPLTEDIIIVDEASMIDLPLFYHLVCALKENATLVLVGDIHQLPPVGAGAPLKDLIASGIVPVVTLHHIFRQEEGSSIIVNADRVREGKEPVSDNETFILKEVSSEEEAFNALMKFCDEYQYIEKNKLQMQILSPMYKGICGVDHINRRIQALMHSEKEINEFGFCVGDKVMQRRNNYEKGVYNGDIGIVWAVNDNKIFISFDDKEVVYEGEEKKDLQLAYAVTVHKSQGSEYEIVIMILLPSQARMLQRNLLYTGITRAKAKTILISTKNTLYQAIKNYKSVGRCSLFLPLLKGEVQC</sequence>
<dbReference type="InterPro" id="IPR050534">
    <property type="entry name" value="Coronavir_polyprotein_1ab"/>
</dbReference>
<evidence type="ECO:0000313" key="6">
    <source>
        <dbReference type="Proteomes" id="UP000266262"/>
    </source>
</evidence>
<comment type="catalytic activity">
    <reaction evidence="3">
        <text>ATP + H2O = ADP + phosphate + H(+)</text>
        <dbReference type="Rhea" id="RHEA:13065"/>
        <dbReference type="ChEBI" id="CHEBI:15377"/>
        <dbReference type="ChEBI" id="CHEBI:15378"/>
        <dbReference type="ChEBI" id="CHEBI:30616"/>
        <dbReference type="ChEBI" id="CHEBI:43474"/>
        <dbReference type="ChEBI" id="CHEBI:456216"/>
        <dbReference type="EC" id="5.6.2.3"/>
    </reaction>
</comment>
<gene>
    <name evidence="3" type="primary">recD2</name>
    <name evidence="5" type="ORF">DX915_05820</name>
</gene>
<comment type="caution">
    <text evidence="5">The sequence shown here is derived from an EMBL/GenBank/DDBJ whole genome shotgun (WGS) entry which is preliminary data.</text>
</comment>
<evidence type="ECO:0000259" key="4">
    <source>
        <dbReference type="SMART" id="SM00382"/>
    </source>
</evidence>
<dbReference type="CDD" id="cd17933">
    <property type="entry name" value="DEXSc_RecD-like"/>
    <property type="match status" value="1"/>
</dbReference>
<dbReference type="PANTHER" id="PTHR43788">
    <property type="entry name" value="DNA2/NAM7 HELICASE FAMILY MEMBER"/>
    <property type="match status" value="1"/>
</dbReference>
<dbReference type="InterPro" id="IPR029493">
    <property type="entry name" value="RecD2-like_HHH"/>
</dbReference>
<protein>
    <recommendedName>
        <fullName evidence="3">ATP-dependent RecD2 DNA helicase</fullName>
        <ecNumber evidence="3">5.6.2.3</ecNumber>
    </recommendedName>
    <alternativeName>
        <fullName evidence="3">DNA 5'-3' helicase subunit RecD2</fullName>
    </alternativeName>
</protein>
<dbReference type="Gene3D" id="2.30.30.940">
    <property type="match status" value="1"/>
</dbReference>
<dbReference type="Proteomes" id="UP000266262">
    <property type="component" value="Unassembled WGS sequence"/>
</dbReference>
<dbReference type="CDD" id="cd18809">
    <property type="entry name" value="SF1_C_RecD"/>
    <property type="match status" value="1"/>
</dbReference>
<dbReference type="Pfam" id="PF13538">
    <property type="entry name" value="UvrD_C_2"/>
    <property type="match status" value="1"/>
</dbReference>
<keyword evidence="3" id="KW-0238">DNA-binding</keyword>
<dbReference type="SUPFAM" id="SSF47781">
    <property type="entry name" value="RuvA domain 2-like"/>
    <property type="match status" value="1"/>
</dbReference>
<dbReference type="InterPro" id="IPR006345">
    <property type="entry name" value="RecD2"/>
</dbReference>
<dbReference type="EC" id="5.6.2.3" evidence="3"/>
<dbReference type="Pfam" id="PF13604">
    <property type="entry name" value="AAA_30"/>
    <property type="match status" value="1"/>
</dbReference>
<reference evidence="5 6" key="1">
    <citation type="submission" date="2018-08" db="EMBL/GenBank/DDBJ databases">
        <title>Draft genome sequence of Dialister pneumosintes KCOM 1685.</title>
        <authorList>
            <person name="Kook J.-K."/>
            <person name="Park S.-N."/>
            <person name="Lim Y.K."/>
        </authorList>
    </citation>
    <scope>NUCLEOTIDE SEQUENCE [LARGE SCALE GENOMIC DNA]</scope>
    <source>
        <strain evidence="5 6">KCOM 1685</strain>
    </source>
</reference>
<evidence type="ECO:0000256" key="1">
    <source>
        <dbReference type="ARBA" id="ARBA00022741"/>
    </source>
</evidence>
<dbReference type="EMBL" id="QWKU01000001">
    <property type="protein sequence ID" value="RID94980.1"/>
    <property type="molecule type" value="Genomic_DNA"/>
</dbReference>
<feature type="domain" description="AAA+ ATPase" evidence="4">
    <location>
        <begin position="331"/>
        <end position="481"/>
    </location>
</feature>
<dbReference type="PANTHER" id="PTHR43788:SF6">
    <property type="entry name" value="DNA HELICASE B"/>
    <property type="match status" value="1"/>
</dbReference>